<dbReference type="InterPro" id="IPR026806">
    <property type="entry name" value="CDV3"/>
</dbReference>
<gene>
    <name evidence="3" type="ORF">LSTR_LSTR006701</name>
</gene>
<feature type="region of interest" description="Disordered" evidence="2">
    <location>
        <begin position="213"/>
        <end position="265"/>
    </location>
</feature>
<dbReference type="InParanoid" id="A0A482X9G2"/>
<evidence type="ECO:0000256" key="2">
    <source>
        <dbReference type="SAM" id="MobiDB-lite"/>
    </source>
</evidence>
<feature type="compositionally biased region" description="Basic and acidic residues" evidence="2">
    <location>
        <begin position="137"/>
        <end position="149"/>
    </location>
</feature>
<accession>A0A482X9G2</accession>
<sequence length="265" mass="29238">MADLDDFFAKKDKKKSKGKKFTTADELAKKLEESGKRNDKIKKEKLQTTNGQDGEDTANGNQEEDEWKDFEEEKKDYSGLKIQNLTIIENEGGEDNGEGGMDGEEDDMEENEAGEMVPRKKASGPWKCVAQPQPDEPEPKPVETKEEVKAGGGGGVQGSYLPPHLRNVSQHHHNQPPTHSSPRMLKSKAAPDVNNEELFPTLSAAKSVEPLGAWGKKKRDDGIGFEEVRNSKSHSSRFAETTNRMNNSGKLSLGNKYGALTSDHS</sequence>
<evidence type="ECO:0000313" key="4">
    <source>
        <dbReference type="Proteomes" id="UP000291343"/>
    </source>
</evidence>
<organism evidence="3 4">
    <name type="scientific">Laodelphax striatellus</name>
    <name type="common">Small brown planthopper</name>
    <name type="synonym">Delphax striatella</name>
    <dbReference type="NCBI Taxonomy" id="195883"/>
    <lineage>
        <taxon>Eukaryota</taxon>
        <taxon>Metazoa</taxon>
        <taxon>Ecdysozoa</taxon>
        <taxon>Arthropoda</taxon>
        <taxon>Hexapoda</taxon>
        <taxon>Insecta</taxon>
        <taxon>Pterygota</taxon>
        <taxon>Neoptera</taxon>
        <taxon>Paraneoptera</taxon>
        <taxon>Hemiptera</taxon>
        <taxon>Auchenorrhyncha</taxon>
        <taxon>Fulgoroidea</taxon>
        <taxon>Delphacidae</taxon>
        <taxon>Criomorphinae</taxon>
        <taxon>Laodelphax</taxon>
    </lineage>
</organism>
<feature type="compositionally biased region" description="Basic residues" evidence="2">
    <location>
        <begin position="11"/>
        <end position="20"/>
    </location>
</feature>
<name>A0A482X9G2_LAOST</name>
<dbReference type="PANTHER" id="PTHR16284:SF13">
    <property type="entry name" value="PROTEIN CDV3 HOMOLOG"/>
    <property type="match status" value="1"/>
</dbReference>
<dbReference type="PANTHER" id="PTHR16284">
    <property type="entry name" value="PROTEIN CDV3 HOMOLOG"/>
    <property type="match status" value="1"/>
</dbReference>
<reference evidence="3 4" key="1">
    <citation type="journal article" date="2017" name="Gigascience">
        <title>Genome sequence of the small brown planthopper, Laodelphax striatellus.</title>
        <authorList>
            <person name="Zhu J."/>
            <person name="Jiang F."/>
            <person name="Wang X."/>
            <person name="Yang P."/>
            <person name="Bao Y."/>
            <person name="Zhao W."/>
            <person name="Wang W."/>
            <person name="Lu H."/>
            <person name="Wang Q."/>
            <person name="Cui N."/>
            <person name="Li J."/>
            <person name="Chen X."/>
            <person name="Luo L."/>
            <person name="Yu J."/>
            <person name="Kang L."/>
            <person name="Cui F."/>
        </authorList>
    </citation>
    <scope>NUCLEOTIDE SEQUENCE [LARGE SCALE GENOMIC DNA]</scope>
    <source>
        <strain evidence="3">Lst14</strain>
    </source>
</reference>
<dbReference type="GO" id="GO:0005737">
    <property type="term" value="C:cytoplasm"/>
    <property type="evidence" value="ECO:0007669"/>
    <property type="project" value="TreeGrafter"/>
</dbReference>
<dbReference type="Proteomes" id="UP000291343">
    <property type="component" value="Unassembled WGS sequence"/>
</dbReference>
<protein>
    <recommendedName>
        <fullName evidence="5">Protein CDV3 homolog</fullName>
    </recommendedName>
</protein>
<evidence type="ECO:0008006" key="5">
    <source>
        <dbReference type="Google" id="ProtNLM"/>
    </source>
</evidence>
<dbReference type="Pfam" id="PF15359">
    <property type="entry name" value="CDV3"/>
    <property type="match status" value="1"/>
</dbReference>
<dbReference type="EMBL" id="QKKF02015641">
    <property type="protein sequence ID" value="RZF42108.1"/>
    <property type="molecule type" value="Genomic_DNA"/>
</dbReference>
<feature type="region of interest" description="Disordered" evidence="2">
    <location>
        <begin position="1"/>
        <end position="193"/>
    </location>
</feature>
<dbReference type="FunCoup" id="A0A482X9G2">
    <property type="interactions" value="1068"/>
</dbReference>
<feature type="compositionally biased region" description="Polar residues" evidence="2">
    <location>
        <begin position="236"/>
        <end position="250"/>
    </location>
</feature>
<keyword evidence="4" id="KW-1185">Reference proteome</keyword>
<feature type="compositionally biased region" description="Basic and acidic residues" evidence="2">
    <location>
        <begin position="22"/>
        <end position="46"/>
    </location>
</feature>
<feature type="compositionally biased region" description="Basic and acidic residues" evidence="2">
    <location>
        <begin position="218"/>
        <end position="230"/>
    </location>
</feature>
<comment type="similarity">
    <text evidence="1">Belongs to the CDV3 family.</text>
</comment>
<evidence type="ECO:0000313" key="3">
    <source>
        <dbReference type="EMBL" id="RZF42108.1"/>
    </source>
</evidence>
<dbReference type="OrthoDB" id="6288097at2759"/>
<feature type="compositionally biased region" description="Acidic residues" evidence="2">
    <location>
        <begin position="91"/>
        <end position="113"/>
    </location>
</feature>
<comment type="caution">
    <text evidence="3">The sequence shown here is derived from an EMBL/GenBank/DDBJ whole genome shotgun (WGS) entry which is preliminary data.</text>
</comment>
<dbReference type="STRING" id="195883.A0A482X9G2"/>
<dbReference type="AlphaFoldDB" id="A0A482X9G2"/>
<evidence type="ECO:0000256" key="1">
    <source>
        <dbReference type="ARBA" id="ARBA00006062"/>
    </source>
</evidence>
<proteinExistence type="inferred from homology"/>